<reference evidence="2 3" key="1">
    <citation type="submission" date="2015-09" db="EMBL/GenBank/DDBJ databases">
        <title>Host preference determinants of Valsa canker pathogens revealed by comparative genomics.</title>
        <authorList>
            <person name="Yin Z."/>
            <person name="Huang L."/>
        </authorList>
    </citation>
    <scope>NUCLEOTIDE SEQUENCE [LARGE SCALE GENOMIC DNA]</scope>
    <source>
        <strain evidence="2 3">SXYLt</strain>
    </source>
</reference>
<evidence type="ECO:0000313" key="3">
    <source>
        <dbReference type="Proteomes" id="UP000285146"/>
    </source>
</evidence>
<protein>
    <submittedName>
        <fullName evidence="2">Uncharacterized protein</fullName>
    </submittedName>
</protein>
<comment type="caution">
    <text evidence="2">The sequence shown here is derived from an EMBL/GenBank/DDBJ whole genome shotgun (WGS) entry which is preliminary data.</text>
</comment>
<dbReference type="AlphaFoldDB" id="A0A423VUR3"/>
<organism evidence="2 3">
    <name type="scientific">Cytospora leucostoma</name>
    <dbReference type="NCBI Taxonomy" id="1230097"/>
    <lineage>
        <taxon>Eukaryota</taxon>
        <taxon>Fungi</taxon>
        <taxon>Dikarya</taxon>
        <taxon>Ascomycota</taxon>
        <taxon>Pezizomycotina</taxon>
        <taxon>Sordariomycetes</taxon>
        <taxon>Sordariomycetidae</taxon>
        <taxon>Diaporthales</taxon>
        <taxon>Cytosporaceae</taxon>
        <taxon>Cytospora</taxon>
    </lineage>
</organism>
<sequence length="83" mass="9228">MKYIFDSFSGDFAAIDVPYNLDMLSSKNMPQSGTRTLDDDDENENESVRRLTVGVVLVTEEVDVHFENRSPSPNGSHGSFDIA</sequence>
<dbReference type="EMBL" id="LKEB01000074">
    <property type="protein sequence ID" value="ROV94816.1"/>
    <property type="molecule type" value="Genomic_DNA"/>
</dbReference>
<dbReference type="STRING" id="1230097.A0A423VUR3"/>
<gene>
    <name evidence="2" type="ORF">VPNG_09303</name>
</gene>
<feature type="region of interest" description="Disordered" evidence="1">
    <location>
        <begin position="26"/>
        <end position="46"/>
    </location>
</feature>
<proteinExistence type="predicted"/>
<dbReference type="InParanoid" id="A0A423VUR3"/>
<evidence type="ECO:0000256" key="1">
    <source>
        <dbReference type="SAM" id="MobiDB-lite"/>
    </source>
</evidence>
<dbReference type="Proteomes" id="UP000285146">
    <property type="component" value="Unassembled WGS sequence"/>
</dbReference>
<keyword evidence="3" id="KW-1185">Reference proteome</keyword>
<name>A0A423VUR3_9PEZI</name>
<evidence type="ECO:0000313" key="2">
    <source>
        <dbReference type="EMBL" id="ROV94816.1"/>
    </source>
</evidence>
<accession>A0A423VUR3</accession>
<feature type="compositionally biased region" description="Polar residues" evidence="1">
    <location>
        <begin position="26"/>
        <end position="35"/>
    </location>
</feature>